<comment type="caution">
    <text evidence="1">The sequence shown here is derived from an EMBL/GenBank/DDBJ whole genome shotgun (WGS) entry which is preliminary data.</text>
</comment>
<sequence length="132" mass="14747">MRAIGGTLERRSGIGTVQVQLSDNVLINASTVSTAVPQVWLDQRVQWAFSMWEAAERPTTFLQWVRNNRQPIADMVNGLTNAQFNTIITEADVWSRYQTSFNVNDKSGNIYIDNAHALGMSGGYVQLDLVVQ</sequence>
<accession>A0A1F7VF32</accession>
<evidence type="ECO:0000313" key="2">
    <source>
        <dbReference type="Proteomes" id="UP000176678"/>
    </source>
</evidence>
<dbReference type="STRING" id="1802410.A3H75_02740"/>
<organism evidence="1 2">
    <name type="scientific">Candidatus Uhrbacteria bacterium RIFCSPLOWO2_02_FULL_51_9</name>
    <dbReference type="NCBI Taxonomy" id="1802410"/>
    <lineage>
        <taxon>Bacteria</taxon>
        <taxon>Candidatus Uhriibacteriota</taxon>
    </lineage>
</organism>
<gene>
    <name evidence="1" type="ORF">A3H75_02740</name>
</gene>
<name>A0A1F7VF32_9BACT</name>
<reference evidence="1 2" key="1">
    <citation type="journal article" date="2016" name="Nat. Commun.">
        <title>Thousands of microbial genomes shed light on interconnected biogeochemical processes in an aquifer system.</title>
        <authorList>
            <person name="Anantharaman K."/>
            <person name="Brown C.T."/>
            <person name="Hug L.A."/>
            <person name="Sharon I."/>
            <person name="Castelle C.J."/>
            <person name="Probst A.J."/>
            <person name="Thomas B.C."/>
            <person name="Singh A."/>
            <person name="Wilkins M.J."/>
            <person name="Karaoz U."/>
            <person name="Brodie E.L."/>
            <person name="Williams K.H."/>
            <person name="Hubbard S.S."/>
            <person name="Banfield J.F."/>
        </authorList>
    </citation>
    <scope>NUCLEOTIDE SEQUENCE [LARGE SCALE GENOMIC DNA]</scope>
</reference>
<protein>
    <submittedName>
        <fullName evidence="1">Uncharacterized protein</fullName>
    </submittedName>
</protein>
<evidence type="ECO:0000313" key="1">
    <source>
        <dbReference type="EMBL" id="OGL88728.1"/>
    </source>
</evidence>
<proteinExistence type="predicted"/>
<dbReference type="EMBL" id="MGES01000030">
    <property type="protein sequence ID" value="OGL88728.1"/>
    <property type="molecule type" value="Genomic_DNA"/>
</dbReference>
<dbReference type="AlphaFoldDB" id="A0A1F7VF32"/>
<dbReference type="Proteomes" id="UP000176678">
    <property type="component" value="Unassembled WGS sequence"/>
</dbReference>